<proteinExistence type="predicted"/>
<protein>
    <submittedName>
        <fullName evidence="1">Uncharacterized protein</fullName>
    </submittedName>
</protein>
<organism evidence="1 2">
    <name type="scientific">Faecalibaculum rodentium</name>
    <dbReference type="NCBI Taxonomy" id="1702221"/>
    <lineage>
        <taxon>Bacteria</taxon>
        <taxon>Bacillati</taxon>
        <taxon>Bacillota</taxon>
        <taxon>Erysipelotrichia</taxon>
        <taxon>Erysipelotrichales</taxon>
        <taxon>Erysipelotrichaceae</taxon>
        <taxon>Faecalibaculum</taxon>
    </lineage>
</organism>
<gene>
    <name evidence="1" type="ORF">AALO17_09180</name>
</gene>
<reference evidence="1 2" key="1">
    <citation type="journal article" date="2016" name="Gut Pathog.">
        <title>Whole genome sequencing of "Faecalibaculum rodentium" ALO17, isolated from C57BL/6J laboratory mouse feces.</title>
        <authorList>
            <person name="Lim S."/>
            <person name="Chang D.H."/>
            <person name="Ahn S."/>
            <person name="Kim B.C."/>
        </authorList>
    </citation>
    <scope>NUCLEOTIDE SEQUENCE [LARGE SCALE GENOMIC DNA]</scope>
    <source>
        <strain evidence="1 2">Alo17</strain>
    </source>
</reference>
<accession>A0A140DTS5</accession>
<evidence type="ECO:0000313" key="1">
    <source>
        <dbReference type="EMBL" id="AMK54052.1"/>
    </source>
</evidence>
<dbReference type="AlphaFoldDB" id="A0A140DTS5"/>
<name>A0A140DTS5_9FIRM</name>
<dbReference type="Proteomes" id="UP000069771">
    <property type="component" value="Chromosome"/>
</dbReference>
<dbReference type="RefSeq" id="WP_145907506.1">
    <property type="nucleotide sequence ID" value="NZ_CAMNXC010000087.1"/>
</dbReference>
<dbReference type="KEGG" id="fro:AALO17_09180"/>
<keyword evidence="2" id="KW-1185">Reference proteome</keyword>
<evidence type="ECO:0000313" key="2">
    <source>
        <dbReference type="Proteomes" id="UP000069771"/>
    </source>
</evidence>
<dbReference type="STRING" id="1702221.AALO17_09180"/>
<sequence length="88" mass="9777">MIITFHLIDGSLSEDTQNNHTGSLAERELFISWKTEDQPSAIFEYQFSELLRGSSLQPVLSGCCIFFEEQESCSSLNGLISADTAVIE</sequence>
<dbReference type="EMBL" id="CP011391">
    <property type="protein sequence ID" value="AMK54052.1"/>
    <property type="molecule type" value="Genomic_DNA"/>
</dbReference>
<dbReference type="GeneID" id="78479273"/>